<keyword evidence="1" id="KW-1133">Transmembrane helix</keyword>
<dbReference type="InterPro" id="IPR036890">
    <property type="entry name" value="HATPase_C_sf"/>
</dbReference>
<organism evidence="3 4">
    <name type="scientific">Anaeromicropila populeti</name>
    <dbReference type="NCBI Taxonomy" id="37658"/>
    <lineage>
        <taxon>Bacteria</taxon>
        <taxon>Bacillati</taxon>
        <taxon>Bacillota</taxon>
        <taxon>Clostridia</taxon>
        <taxon>Lachnospirales</taxon>
        <taxon>Lachnospiraceae</taxon>
        <taxon>Anaeromicropila</taxon>
    </lineage>
</organism>
<dbReference type="GO" id="GO:0042802">
    <property type="term" value="F:identical protein binding"/>
    <property type="evidence" value="ECO:0007669"/>
    <property type="project" value="TreeGrafter"/>
</dbReference>
<feature type="transmembrane region" description="Helical" evidence="1">
    <location>
        <begin position="165"/>
        <end position="185"/>
    </location>
</feature>
<accession>A0A1I6LZU2</accession>
<feature type="transmembrane region" description="Helical" evidence="1">
    <location>
        <begin position="197"/>
        <end position="220"/>
    </location>
</feature>
<sequence>MLIKIVSIFLYLAICTVDPFIWIHSYYTILTPKCNDKKYYLGAFLGLYFIIIGKQGMTFLGINEASMLVFPIMFIYIIIVSRIIFQGSTRTKIFLLIVVYGVSIVIDCVVGGLCLLIKPVSMEHFTEFGVENLAITISARLLNLLLYWIGYGMIFQKKRCIRWEYLRPIIILNLFALTPLVVLFYNRSLIDDNSTILLIIIAILLMLEIAVSLYASYTIYQKSALENKAKERIEQMELQLSFYEAITESTNRLRKLRHDIKSHILQISSIAKTEKYVKVEEYIDELYPDIFDSEEVCAIENVFLASIVTQKKKQATRKNIAFTSEITVSKFPFSNHELTSLFSNILDNAIEANEKLKDCQKRFIILEINRTQNELNIICKNAISEKPKRDRNGNFLTSKENKLNHGLGMKIIKDIVDKYNGKMNVVLGSDEFILLLTFNKNNCEEFI</sequence>
<dbReference type="SUPFAM" id="SSF55874">
    <property type="entry name" value="ATPase domain of HSP90 chaperone/DNA topoisomerase II/histidine kinase"/>
    <property type="match status" value="1"/>
</dbReference>
<feature type="transmembrane region" description="Helical" evidence="1">
    <location>
        <begin position="6"/>
        <end position="27"/>
    </location>
</feature>
<name>A0A1I6LZU2_9FIRM</name>
<feature type="transmembrane region" description="Helical" evidence="1">
    <location>
        <begin position="68"/>
        <end position="85"/>
    </location>
</feature>
<gene>
    <name evidence="3" type="ORF">SAMN05661086_03699</name>
</gene>
<feature type="transmembrane region" description="Helical" evidence="1">
    <location>
        <begin position="39"/>
        <end position="62"/>
    </location>
</feature>
<dbReference type="InterPro" id="IPR032834">
    <property type="entry name" value="NatK-like_C"/>
</dbReference>
<dbReference type="AlphaFoldDB" id="A0A1I6LZU2"/>
<reference evidence="3 4" key="1">
    <citation type="submission" date="2016-10" db="EMBL/GenBank/DDBJ databases">
        <authorList>
            <person name="de Groot N.N."/>
        </authorList>
    </citation>
    <scope>NUCLEOTIDE SEQUENCE [LARGE SCALE GENOMIC DNA]</scope>
    <source>
        <strain evidence="3 4">743A</strain>
    </source>
</reference>
<keyword evidence="4" id="KW-1185">Reference proteome</keyword>
<evidence type="ECO:0000256" key="1">
    <source>
        <dbReference type="SAM" id="Phobius"/>
    </source>
</evidence>
<dbReference type="OrthoDB" id="9816523at2"/>
<protein>
    <submittedName>
        <fullName evidence="3">GHKL domain-containing protein</fullName>
    </submittedName>
</protein>
<feature type="domain" description="Sensor histidine kinase NatK-like C-terminal" evidence="2">
    <location>
        <begin position="337"/>
        <end position="438"/>
    </location>
</feature>
<dbReference type="Proteomes" id="UP000199659">
    <property type="component" value="Unassembled WGS sequence"/>
</dbReference>
<dbReference type="PANTHER" id="PTHR40448">
    <property type="entry name" value="TWO-COMPONENT SENSOR HISTIDINE KINASE"/>
    <property type="match status" value="1"/>
</dbReference>
<dbReference type="Gene3D" id="3.30.565.10">
    <property type="entry name" value="Histidine kinase-like ATPase, C-terminal domain"/>
    <property type="match status" value="1"/>
</dbReference>
<proteinExistence type="predicted"/>
<evidence type="ECO:0000313" key="3">
    <source>
        <dbReference type="EMBL" id="SFS08933.1"/>
    </source>
</evidence>
<feature type="transmembrane region" description="Helical" evidence="1">
    <location>
        <begin position="97"/>
        <end position="121"/>
    </location>
</feature>
<dbReference type="CDD" id="cd16935">
    <property type="entry name" value="HATPase_AgrC-ComD-like"/>
    <property type="match status" value="1"/>
</dbReference>
<evidence type="ECO:0000313" key="4">
    <source>
        <dbReference type="Proteomes" id="UP000199659"/>
    </source>
</evidence>
<dbReference type="Pfam" id="PF14501">
    <property type="entry name" value="HATPase_c_5"/>
    <property type="match status" value="1"/>
</dbReference>
<dbReference type="PANTHER" id="PTHR40448:SF1">
    <property type="entry name" value="TWO-COMPONENT SENSOR HISTIDINE KINASE"/>
    <property type="match status" value="1"/>
</dbReference>
<feature type="transmembrane region" description="Helical" evidence="1">
    <location>
        <begin position="133"/>
        <end position="153"/>
    </location>
</feature>
<keyword evidence="1" id="KW-0812">Transmembrane</keyword>
<evidence type="ECO:0000259" key="2">
    <source>
        <dbReference type="Pfam" id="PF14501"/>
    </source>
</evidence>
<dbReference type="RefSeq" id="WP_092564378.1">
    <property type="nucleotide sequence ID" value="NZ_FOYZ01000028.1"/>
</dbReference>
<dbReference type="EMBL" id="FOYZ01000028">
    <property type="protein sequence ID" value="SFS08933.1"/>
    <property type="molecule type" value="Genomic_DNA"/>
</dbReference>
<dbReference type="STRING" id="37658.SAMN05661086_03699"/>
<keyword evidence="1" id="KW-0472">Membrane</keyword>